<organism evidence="1 2">
    <name type="scientific">Russula earlei</name>
    <dbReference type="NCBI Taxonomy" id="71964"/>
    <lineage>
        <taxon>Eukaryota</taxon>
        <taxon>Fungi</taxon>
        <taxon>Dikarya</taxon>
        <taxon>Basidiomycota</taxon>
        <taxon>Agaricomycotina</taxon>
        <taxon>Agaricomycetes</taxon>
        <taxon>Russulales</taxon>
        <taxon>Russulaceae</taxon>
        <taxon>Russula</taxon>
    </lineage>
</organism>
<accession>A0ACC0TSM2</accession>
<protein>
    <submittedName>
        <fullName evidence="1">Uncharacterized protein</fullName>
    </submittedName>
</protein>
<dbReference type="EMBL" id="JAGFNK010000709">
    <property type="protein sequence ID" value="KAI9442783.1"/>
    <property type="molecule type" value="Genomic_DNA"/>
</dbReference>
<proteinExistence type="predicted"/>
<keyword evidence="2" id="KW-1185">Reference proteome</keyword>
<evidence type="ECO:0000313" key="1">
    <source>
        <dbReference type="EMBL" id="KAI9442783.1"/>
    </source>
</evidence>
<reference evidence="1" key="1">
    <citation type="submission" date="2021-03" db="EMBL/GenBank/DDBJ databases">
        <title>Evolutionary priming and transition to the ectomycorrhizal habit in an iconic lineage of mushroom-forming fungi: is preadaptation a requirement?</title>
        <authorList>
            <consortium name="DOE Joint Genome Institute"/>
            <person name="Looney B.P."/>
            <person name="Miyauchi S."/>
            <person name="Morin E."/>
            <person name="Drula E."/>
            <person name="Courty P.E."/>
            <person name="Chicoki N."/>
            <person name="Fauchery L."/>
            <person name="Kohler A."/>
            <person name="Kuo A."/>
            <person name="LaButti K."/>
            <person name="Pangilinan J."/>
            <person name="Lipzen A."/>
            <person name="Riley R."/>
            <person name="Andreopoulos W."/>
            <person name="He G."/>
            <person name="Johnson J."/>
            <person name="Barry K.W."/>
            <person name="Grigoriev I.V."/>
            <person name="Nagy L."/>
            <person name="Hibbett D."/>
            <person name="Henrissat B."/>
            <person name="Matheny P.B."/>
            <person name="Labbe J."/>
            <person name="Martin A.F."/>
        </authorList>
    </citation>
    <scope>NUCLEOTIDE SEQUENCE</scope>
    <source>
        <strain evidence="1">BPL698</strain>
    </source>
</reference>
<evidence type="ECO:0000313" key="2">
    <source>
        <dbReference type="Proteomes" id="UP001207468"/>
    </source>
</evidence>
<gene>
    <name evidence="1" type="ORF">F5148DRAFT_1348852</name>
</gene>
<sequence>MAWLTAENALNGSTTLGTGWRAGQHVHLRVVSRAWFGWWATWLVNCARPFTIAAGSDSSGMMLPVKAQGSWTHGLLHMSGDVVDAHPEKEVHQHPSNMDGDPHAKFVSSSRVHTETLKAVLDTLYATPPPPRLTTAIYRNASNTMPMTLP</sequence>
<comment type="caution">
    <text evidence="1">The sequence shown here is derived from an EMBL/GenBank/DDBJ whole genome shotgun (WGS) entry which is preliminary data.</text>
</comment>
<dbReference type="Proteomes" id="UP001207468">
    <property type="component" value="Unassembled WGS sequence"/>
</dbReference>
<name>A0ACC0TSM2_9AGAM</name>